<name>A0A9P0GC74_9CUCU</name>
<evidence type="ECO:0000313" key="2">
    <source>
        <dbReference type="EMBL" id="CAH1107928.1"/>
    </source>
</evidence>
<sequence length="225" mass="26605">MPQYLVKNVDSFALSVITNSCENPIRITFIEPFETELIDEGELYLIIDSDCIKNMDIDEDELDKLQRDNLKRIRFHDIRDLYGIGKKESEKTRPIIIEFIHYKLLLGILENVSNLKGTGRSFSRDYTKEEYKNRKVLYKYLKKARYSNCEARIKRNQLCIQNNTYIVTDLEAFTEEEFTAELAKFNNKPQPEIQNKKRKNEEPHVSDTVTKRITRQTNQLTPTQK</sequence>
<reference evidence="2" key="1">
    <citation type="submission" date="2022-01" db="EMBL/GenBank/DDBJ databases">
        <authorList>
            <person name="King R."/>
        </authorList>
    </citation>
    <scope>NUCLEOTIDE SEQUENCE</scope>
</reference>
<organism evidence="2 3">
    <name type="scientific">Psylliodes chrysocephalus</name>
    <dbReference type="NCBI Taxonomy" id="3402493"/>
    <lineage>
        <taxon>Eukaryota</taxon>
        <taxon>Metazoa</taxon>
        <taxon>Ecdysozoa</taxon>
        <taxon>Arthropoda</taxon>
        <taxon>Hexapoda</taxon>
        <taxon>Insecta</taxon>
        <taxon>Pterygota</taxon>
        <taxon>Neoptera</taxon>
        <taxon>Endopterygota</taxon>
        <taxon>Coleoptera</taxon>
        <taxon>Polyphaga</taxon>
        <taxon>Cucujiformia</taxon>
        <taxon>Chrysomeloidea</taxon>
        <taxon>Chrysomelidae</taxon>
        <taxon>Galerucinae</taxon>
        <taxon>Alticini</taxon>
        <taxon>Psylliodes</taxon>
    </lineage>
</organism>
<dbReference type="OrthoDB" id="6775061at2759"/>
<dbReference type="Proteomes" id="UP001153636">
    <property type="component" value="Chromosome 3"/>
</dbReference>
<gene>
    <name evidence="2" type="ORF">PSYICH_LOCUS8834</name>
</gene>
<evidence type="ECO:0000256" key="1">
    <source>
        <dbReference type="SAM" id="MobiDB-lite"/>
    </source>
</evidence>
<proteinExistence type="predicted"/>
<dbReference type="EMBL" id="OV651815">
    <property type="protein sequence ID" value="CAH1107928.1"/>
    <property type="molecule type" value="Genomic_DNA"/>
</dbReference>
<protein>
    <submittedName>
        <fullName evidence="2">Uncharacterized protein</fullName>
    </submittedName>
</protein>
<feature type="region of interest" description="Disordered" evidence="1">
    <location>
        <begin position="186"/>
        <end position="225"/>
    </location>
</feature>
<keyword evidence="3" id="KW-1185">Reference proteome</keyword>
<dbReference type="AlphaFoldDB" id="A0A9P0GC74"/>
<evidence type="ECO:0000313" key="3">
    <source>
        <dbReference type="Proteomes" id="UP001153636"/>
    </source>
</evidence>
<accession>A0A9P0GC74</accession>
<feature type="compositionally biased region" description="Polar residues" evidence="1">
    <location>
        <begin position="215"/>
        <end position="225"/>
    </location>
</feature>